<evidence type="ECO:0000313" key="3">
    <source>
        <dbReference type="EMBL" id="ETV94837.1"/>
    </source>
</evidence>
<feature type="compositionally biased region" description="Low complexity" evidence="1">
    <location>
        <begin position="721"/>
        <end position="735"/>
    </location>
</feature>
<dbReference type="GeneID" id="20088553"/>
<dbReference type="PANTHER" id="PTHR21512:SF5">
    <property type="entry name" value="TRAFFICKING PROTEIN PARTICLE COMPLEX SUBUNIT 9"/>
    <property type="match status" value="1"/>
</dbReference>
<dbReference type="STRING" id="157072.A0A024TNC4"/>
<proteinExistence type="predicted"/>
<feature type="compositionally biased region" description="Polar residues" evidence="1">
    <location>
        <begin position="760"/>
        <end position="770"/>
    </location>
</feature>
<dbReference type="RefSeq" id="XP_008876428.1">
    <property type="nucleotide sequence ID" value="XM_008878206.1"/>
</dbReference>
<gene>
    <name evidence="3" type="ORF">H310_11503</name>
</gene>
<dbReference type="GO" id="GO:0005802">
    <property type="term" value="C:trans-Golgi network"/>
    <property type="evidence" value="ECO:0007669"/>
    <property type="project" value="TreeGrafter"/>
</dbReference>
<evidence type="ECO:0000256" key="1">
    <source>
        <dbReference type="SAM" id="MobiDB-lite"/>
    </source>
</evidence>
<reference evidence="3" key="1">
    <citation type="submission" date="2013-12" db="EMBL/GenBank/DDBJ databases">
        <title>The Genome Sequence of Aphanomyces invadans NJM9701.</title>
        <authorList>
            <consortium name="The Broad Institute Genomics Platform"/>
            <person name="Russ C."/>
            <person name="Tyler B."/>
            <person name="van West P."/>
            <person name="Dieguez-Uribeondo J."/>
            <person name="Young S.K."/>
            <person name="Zeng Q."/>
            <person name="Gargeya S."/>
            <person name="Fitzgerald M."/>
            <person name="Abouelleil A."/>
            <person name="Alvarado L."/>
            <person name="Chapman S.B."/>
            <person name="Gainer-Dewar J."/>
            <person name="Goldberg J."/>
            <person name="Griggs A."/>
            <person name="Gujja S."/>
            <person name="Hansen M."/>
            <person name="Howarth C."/>
            <person name="Imamovic A."/>
            <person name="Ireland A."/>
            <person name="Larimer J."/>
            <person name="McCowan C."/>
            <person name="Murphy C."/>
            <person name="Pearson M."/>
            <person name="Poon T.W."/>
            <person name="Priest M."/>
            <person name="Roberts A."/>
            <person name="Saif S."/>
            <person name="Shea T."/>
            <person name="Sykes S."/>
            <person name="Wortman J."/>
            <person name="Nusbaum C."/>
            <person name="Birren B."/>
        </authorList>
    </citation>
    <scope>NUCLEOTIDE SEQUENCE [LARGE SCALE GENOMIC DNA]</scope>
    <source>
        <strain evidence="3">NJM9701</strain>
    </source>
</reference>
<feature type="region of interest" description="Disordered" evidence="1">
    <location>
        <begin position="719"/>
        <end position="770"/>
    </location>
</feature>
<evidence type="ECO:0000259" key="2">
    <source>
        <dbReference type="Pfam" id="PF08626"/>
    </source>
</evidence>
<dbReference type="InterPro" id="IPR013935">
    <property type="entry name" value="Trs120_TRAPPC9"/>
</dbReference>
<dbReference type="Pfam" id="PF08626">
    <property type="entry name" value="TRAPPC9-Trs120"/>
    <property type="match status" value="1"/>
</dbReference>
<feature type="region of interest" description="Disordered" evidence="1">
    <location>
        <begin position="244"/>
        <end position="266"/>
    </location>
</feature>
<dbReference type="EMBL" id="KI913983">
    <property type="protein sequence ID" value="ETV94837.1"/>
    <property type="molecule type" value="Genomic_DNA"/>
</dbReference>
<dbReference type="PANTHER" id="PTHR21512">
    <property type="entry name" value="TRAFFICKING PROTEIN PARTICLE COMPLEX SUBUNIT 9"/>
    <property type="match status" value="1"/>
</dbReference>
<dbReference type="eggNOG" id="KOG1953">
    <property type="taxonomic scope" value="Eukaryota"/>
</dbReference>
<dbReference type="VEuPathDB" id="FungiDB:H310_11503"/>
<name>A0A024TNC4_9STRA</name>
<protein>
    <recommendedName>
        <fullName evidence="2">Trs120/TRAPPC9 N-terminal domain-containing protein</fullName>
    </recommendedName>
</protein>
<accession>A0A024TNC4</accession>
<feature type="compositionally biased region" description="Low complexity" evidence="1">
    <location>
        <begin position="244"/>
        <end position="259"/>
    </location>
</feature>
<organism evidence="3">
    <name type="scientific">Aphanomyces invadans</name>
    <dbReference type="NCBI Taxonomy" id="157072"/>
    <lineage>
        <taxon>Eukaryota</taxon>
        <taxon>Sar</taxon>
        <taxon>Stramenopiles</taxon>
        <taxon>Oomycota</taxon>
        <taxon>Saprolegniomycetes</taxon>
        <taxon>Saprolegniales</taxon>
        <taxon>Verrucalvaceae</taxon>
        <taxon>Aphanomyces</taxon>
    </lineage>
</organism>
<dbReference type="InterPro" id="IPR058563">
    <property type="entry name" value="Trs120_TRAPPC9_N"/>
</dbReference>
<sequence length="1349" mass="145967">MAATSHGFSKNSQILVYVMPVGNMSPRMYMEGVKMLQASSDIPMSSLTRPGGYSSELSPFRSLSWDSSTSFVYRFEDTTSNASSVSTPVPCEDVHAWNRPLAILGLCHCPSTANLRDAYTDFKRVAANYPSAILQKVYAFEHAFGDGTLDDVSALDDLVMFPLAAPLTDGHTTVSLHLQVVLDAMTVTILMSLESTVRGVLRQHQQQQAASTDLSESVFGLLNTHIDPPSFTLASSVPPAFLGTTTTGSSTTPLRTGSGNSTLIPRPSGVSNAASAMDLSGGGTSLHGASSRKVGRSSARYRQEKLVADYALLVGCVADAMEFYATAIDGLRDEEKRASNAARVHTTNGDGLWLAAALEGYITALYLTMQRQKGGNGVQFNVELIEKASEAAAWYAKVGCVDLEAMLVASMGWYYAELVDDPPLLMPNRRRSDRPQRADEAEWIRRLCIESHDRLLSIPRPVDNRTGPTVPSQLLIKQVLELARQSRRIGYTRKELLYALHASALLCQSGSRPASASLLAAPSGPREMTLLAAYALLQQVLHGLTTTQTGHTTRNPDVERSGGWRRLRFYVLRQLIVVARKLRRPEAVARHALDLLNLLAHSPIAIESADAIGGSILWNDHVFTTIHDPVDVAGLKSRGQLHAAPTVYAAPPVSMEKEMKKAAAMLFQHHTSTMSLLSSSYFKNLPLLASSNHGTMPSAASGSTTPRLVLSTPRQLMSAVMSGTPSASSTSSFFDASDDAMDGADPPAPSPSTAARRLSTDNGSVATSSSAIRRHDSVNLHARNHITQWQHACWRLLHDESAASRPSASGVASTWTIQLPLAKNNGVLHIHRFGLSTQTTSRLRRLDHVTEIVQRSGVAASLPPRSTFIYNPFQAKDAKPSASPDNTPCPLHDSIQLDLVVDNQLEISVFVPHVTAWIQSDAGDHSNAQCVPAALQLAPRQRRAVVQITVRPTQVGRLVVVGCVLRLKHQTLRYALERPVVLEIVPPLPTIDFGPSPAPWSMFENEQKQFSVHATNSTGLDATHVFIDMTVVVQSSTKCAATGCIALANSLQLDDDAPRPSSHKVSVAGADVAIVLSPAWTHRDRGIAARSSVSMDVSLSCRRPCTIEMQLRAVYCHASTHKKLYRESTTTLSITCEPAVCISSVVALPASQDGRAMVVADLWNPSTTTRFHVSGDDNVVDVSPQCVRRALLPAAALHAPLTWTTSASSGKVALVSASSSPAKVVPWSVHVALEGHPCDFMLATLPLHSFERVVVTLTSTDHIAVLPLLEIEIQLFEQAPNITRALERTDKLIVAGQLEFKPHAAVKHHAVHVMAMASGVFQVRCVGRWKRADDSWEHVESPTLMLQTV</sequence>
<dbReference type="OrthoDB" id="27962at2759"/>
<feature type="domain" description="Trs120/TRAPPC9 N-terminal" evidence="2">
    <location>
        <begin position="11"/>
        <end position="368"/>
    </location>
</feature>